<dbReference type="InterPro" id="IPR036388">
    <property type="entry name" value="WH-like_DNA-bd_sf"/>
</dbReference>
<comment type="caution">
    <text evidence="2">Lacks conserved residue(s) required for the propagation of feature annotation.</text>
</comment>
<dbReference type="Proteomes" id="UP001596047">
    <property type="component" value="Unassembled WGS sequence"/>
</dbReference>
<evidence type="ECO:0000259" key="3">
    <source>
        <dbReference type="PROSITE" id="PS51733"/>
    </source>
</evidence>
<keyword evidence="1 2" id="KW-0436">Ligase</keyword>
<dbReference type="EC" id="6.3.4.15" evidence="2"/>
<dbReference type="CDD" id="cd16442">
    <property type="entry name" value="BPL"/>
    <property type="match status" value="1"/>
</dbReference>
<dbReference type="PANTHER" id="PTHR12835">
    <property type="entry name" value="BIOTIN PROTEIN LIGASE"/>
    <property type="match status" value="1"/>
</dbReference>
<dbReference type="NCBIfam" id="TIGR00121">
    <property type="entry name" value="birA_ligase"/>
    <property type="match status" value="1"/>
</dbReference>
<dbReference type="Gene3D" id="3.30.930.10">
    <property type="entry name" value="Bira Bifunctional Protein, Domain 2"/>
    <property type="match status" value="1"/>
</dbReference>
<feature type="domain" description="BPL/LPL catalytic" evidence="3">
    <location>
        <begin position="67"/>
        <end position="259"/>
    </location>
</feature>
<comment type="caution">
    <text evidence="4">The sequence shown here is derived from an EMBL/GenBank/DDBJ whole genome shotgun (WGS) entry which is preliminary data.</text>
</comment>
<dbReference type="PROSITE" id="PS51733">
    <property type="entry name" value="BPL_LPL_CATALYTIC"/>
    <property type="match status" value="1"/>
</dbReference>
<dbReference type="Pfam" id="PF08279">
    <property type="entry name" value="HTH_11"/>
    <property type="match status" value="1"/>
</dbReference>
<name>A0ABW0W0J4_9BACL</name>
<dbReference type="RefSeq" id="WP_379189358.1">
    <property type="nucleotide sequence ID" value="NZ_JBHSOW010000063.1"/>
</dbReference>
<evidence type="ECO:0000256" key="1">
    <source>
        <dbReference type="ARBA" id="ARBA00022598"/>
    </source>
</evidence>
<keyword evidence="2" id="KW-0067">ATP-binding</keyword>
<organism evidence="4 5">
    <name type="scientific">Paenibacillus solisilvae</name>
    <dbReference type="NCBI Taxonomy" id="2486751"/>
    <lineage>
        <taxon>Bacteria</taxon>
        <taxon>Bacillati</taxon>
        <taxon>Bacillota</taxon>
        <taxon>Bacilli</taxon>
        <taxon>Bacillales</taxon>
        <taxon>Paenibacillaceae</taxon>
        <taxon>Paenibacillus</taxon>
    </lineage>
</organism>
<dbReference type="SUPFAM" id="SSF46785">
    <property type="entry name" value="Winged helix' DNA-binding domain"/>
    <property type="match status" value="1"/>
</dbReference>
<keyword evidence="2" id="KW-0678">Repressor</keyword>
<evidence type="ECO:0000313" key="5">
    <source>
        <dbReference type="Proteomes" id="UP001596047"/>
    </source>
</evidence>
<dbReference type="SUPFAM" id="SSF55681">
    <property type="entry name" value="Class II aaRS and biotin synthetases"/>
    <property type="match status" value="1"/>
</dbReference>
<feature type="binding site" evidence="2">
    <location>
        <position position="186"/>
    </location>
    <ligand>
        <name>biotin</name>
        <dbReference type="ChEBI" id="CHEBI:57586"/>
    </ligand>
</feature>
<evidence type="ECO:0000313" key="4">
    <source>
        <dbReference type="EMBL" id="MFC5650777.1"/>
    </source>
</evidence>
<keyword evidence="2" id="KW-0238">DNA-binding</keyword>
<dbReference type="GO" id="GO:0004077">
    <property type="term" value="F:biotin--[biotin carboxyl-carrier protein] ligase activity"/>
    <property type="evidence" value="ECO:0007669"/>
    <property type="project" value="UniProtKB-EC"/>
</dbReference>
<protein>
    <recommendedName>
        <fullName evidence="2">Bifunctional ligase/repressor BirA</fullName>
    </recommendedName>
    <alternativeName>
        <fullName evidence="2">Biotin--[acetyl-CoA-carboxylase] ligase</fullName>
        <ecNumber evidence="2">6.3.4.15</ecNumber>
    </alternativeName>
    <alternativeName>
        <fullName evidence="2">Biotin--protein ligase</fullName>
    </alternativeName>
    <alternativeName>
        <fullName evidence="2">Biotin-[acetyl-CoA carboxylase] synthetase</fullName>
    </alternativeName>
</protein>
<comment type="catalytic activity">
    <reaction evidence="2">
        <text>biotin + L-lysyl-[protein] + ATP = N(6)-biotinyl-L-lysyl-[protein] + AMP + diphosphate + H(+)</text>
        <dbReference type="Rhea" id="RHEA:11756"/>
        <dbReference type="Rhea" id="RHEA-COMP:9752"/>
        <dbReference type="Rhea" id="RHEA-COMP:10505"/>
        <dbReference type="ChEBI" id="CHEBI:15378"/>
        <dbReference type="ChEBI" id="CHEBI:29969"/>
        <dbReference type="ChEBI" id="CHEBI:30616"/>
        <dbReference type="ChEBI" id="CHEBI:33019"/>
        <dbReference type="ChEBI" id="CHEBI:57586"/>
        <dbReference type="ChEBI" id="CHEBI:83144"/>
        <dbReference type="ChEBI" id="CHEBI:456215"/>
        <dbReference type="EC" id="6.3.4.15"/>
    </reaction>
</comment>
<keyword evidence="2" id="KW-0805">Transcription regulation</keyword>
<dbReference type="Gene3D" id="1.10.10.10">
    <property type="entry name" value="Winged helix-like DNA-binding domain superfamily/Winged helix DNA-binding domain"/>
    <property type="match status" value="1"/>
</dbReference>
<feature type="binding site" evidence="2">
    <location>
        <begin position="118"/>
        <end position="120"/>
    </location>
    <ligand>
        <name>biotin</name>
        <dbReference type="ChEBI" id="CHEBI:57586"/>
    </ligand>
</feature>
<feature type="DNA-binding region" description="H-T-H motif" evidence="2">
    <location>
        <begin position="19"/>
        <end position="38"/>
    </location>
</feature>
<feature type="binding site" evidence="2">
    <location>
        <position position="114"/>
    </location>
    <ligand>
        <name>biotin</name>
        <dbReference type="ChEBI" id="CHEBI:57586"/>
    </ligand>
</feature>
<keyword evidence="2" id="KW-0547">Nucleotide-binding</keyword>
<dbReference type="InterPro" id="IPR004408">
    <property type="entry name" value="Biotin_CoA_COase_ligase"/>
</dbReference>
<dbReference type="InterPro" id="IPR045864">
    <property type="entry name" value="aa-tRNA-synth_II/BPL/LPL"/>
</dbReference>
<keyword evidence="2" id="KW-0804">Transcription</keyword>
<dbReference type="EMBL" id="JBHSOW010000063">
    <property type="protein sequence ID" value="MFC5650777.1"/>
    <property type="molecule type" value="Genomic_DNA"/>
</dbReference>
<keyword evidence="5" id="KW-1185">Reference proteome</keyword>
<dbReference type="InterPro" id="IPR030855">
    <property type="entry name" value="Bifunct_BirA"/>
</dbReference>
<dbReference type="HAMAP" id="MF_00978">
    <property type="entry name" value="Bifunct_BirA"/>
    <property type="match status" value="1"/>
</dbReference>
<comment type="similarity">
    <text evidence="2">Belongs to the biotin--protein ligase family.</text>
</comment>
<dbReference type="InterPro" id="IPR036390">
    <property type="entry name" value="WH_DNA-bd_sf"/>
</dbReference>
<dbReference type="InterPro" id="IPR013196">
    <property type="entry name" value="HTH_11"/>
</dbReference>
<dbReference type="Pfam" id="PF03099">
    <property type="entry name" value="BPL_LplA_LipB"/>
    <property type="match status" value="1"/>
</dbReference>
<dbReference type="PANTHER" id="PTHR12835:SF5">
    <property type="entry name" value="BIOTIN--PROTEIN LIGASE"/>
    <property type="match status" value="1"/>
</dbReference>
<keyword evidence="2" id="KW-0092">Biotin</keyword>
<accession>A0ABW0W0J4</accession>
<gene>
    <name evidence="2" type="primary">birA</name>
    <name evidence="4" type="ORF">ACFPYJ_17010</name>
</gene>
<proteinExistence type="inferred from homology"/>
<comment type="function">
    <text evidence="2">Acts both as a biotin--[acetyl-CoA-carboxylase] ligase and a repressor.</text>
</comment>
<sequence length="328" mass="36262">MSNQILTMLEQHKEGFLSGEVLSQELKISRTAVWKQIKKLESQGYQFEASRRLGYRLIGKPSKLSVHELMDKLSGSTLIKAIKLHDSVDSTQNIAHRLAEDDALEGTLVIAEQQTSGRGRMGRKWISPTGKGVWMSLVLRPKLPLQVASQLTLLTAVALCRALRTVAAPLEIGIKWPNDLLINGKKISGILLESTAEEERLKYVIAGIGISVNLEESDYPQELRDIATSLRLELGRPLDRAEVIASFIREFEQLYTAYQKDGFGFIRSLWEALSVSLHKPMQLKTANGMQIGTPIGLDESGALLATFENGATIPIFSAETLPAPDNRS</sequence>
<dbReference type="InterPro" id="IPR004143">
    <property type="entry name" value="BPL_LPL_catalytic"/>
</dbReference>
<evidence type="ECO:0000256" key="2">
    <source>
        <dbReference type="HAMAP-Rule" id="MF_00978"/>
    </source>
</evidence>
<reference evidence="5" key="1">
    <citation type="journal article" date="2019" name="Int. J. Syst. Evol. Microbiol.">
        <title>The Global Catalogue of Microorganisms (GCM) 10K type strain sequencing project: providing services to taxonomists for standard genome sequencing and annotation.</title>
        <authorList>
            <consortium name="The Broad Institute Genomics Platform"/>
            <consortium name="The Broad Institute Genome Sequencing Center for Infectious Disease"/>
            <person name="Wu L."/>
            <person name="Ma J."/>
        </authorList>
    </citation>
    <scope>NUCLEOTIDE SEQUENCE [LARGE SCALE GENOMIC DNA]</scope>
    <source>
        <strain evidence="5">CGMCC 1.3240</strain>
    </source>
</reference>